<accession>A0ACB8DPA0</accession>
<reference evidence="1" key="1">
    <citation type="submission" date="2020-05" db="EMBL/GenBank/DDBJ databases">
        <title>Large-scale comparative analyses of tick genomes elucidate their genetic diversity and vector capacities.</title>
        <authorList>
            <person name="Jia N."/>
            <person name="Wang J."/>
            <person name="Shi W."/>
            <person name="Du L."/>
            <person name="Sun Y."/>
            <person name="Zhan W."/>
            <person name="Jiang J."/>
            <person name="Wang Q."/>
            <person name="Zhang B."/>
            <person name="Ji P."/>
            <person name="Sakyi L.B."/>
            <person name="Cui X."/>
            <person name="Yuan T."/>
            <person name="Jiang B."/>
            <person name="Yang W."/>
            <person name="Lam T.T.-Y."/>
            <person name="Chang Q."/>
            <person name="Ding S."/>
            <person name="Wang X."/>
            <person name="Zhu J."/>
            <person name="Ruan X."/>
            <person name="Zhao L."/>
            <person name="Wei J."/>
            <person name="Que T."/>
            <person name="Du C."/>
            <person name="Cheng J."/>
            <person name="Dai P."/>
            <person name="Han X."/>
            <person name="Huang E."/>
            <person name="Gao Y."/>
            <person name="Liu J."/>
            <person name="Shao H."/>
            <person name="Ye R."/>
            <person name="Li L."/>
            <person name="Wei W."/>
            <person name="Wang X."/>
            <person name="Wang C."/>
            <person name="Yang T."/>
            <person name="Huo Q."/>
            <person name="Li W."/>
            <person name="Guo W."/>
            <person name="Chen H."/>
            <person name="Zhou L."/>
            <person name="Ni X."/>
            <person name="Tian J."/>
            <person name="Zhou Y."/>
            <person name="Sheng Y."/>
            <person name="Liu T."/>
            <person name="Pan Y."/>
            <person name="Xia L."/>
            <person name="Li J."/>
            <person name="Zhao F."/>
            <person name="Cao W."/>
        </authorList>
    </citation>
    <scope>NUCLEOTIDE SEQUENCE</scope>
    <source>
        <strain evidence="1">Dsil-2018</strain>
    </source>
</reference>
<evidence type="ECO:0000313" key="1">
    <source>
        <dbReference type="EMBL" id="KAH7974034.1"/>
    </source>
</evidence>
<evidence type="ECO:0000313" key="2">
    <source>
        <dbReference type="Proteomes" id="UP000821865"/>
    </source>
</evidence>
<name>A0ACB8DPA0_DERSI</name>
<sequence length="317" mass="35359">MAGETNDNAHEMEIENNSQDSKVVQSNMEFDENNGKTLSQAGPWFQAIKARKNKKAPNEGSIQEGGKQGNPQNQQGGLNTRSNPRVEASMRANSNQQRQQDQVSRTNDKPPPRRATPPLPENDYKVVYRPSTGMKLSSWPHEKITEGRARASGSPLKEFCANVTIQTQWKQNLVIASTADDDYALKLGSSERHRTRGGHIRGDAVHQTTPRNSTWSHARYHCVYDGETTYGTSGSQQLWHPACEDARQIQLSSYHLRRSARPFLCEGGQLVHTLPLIPQIGTVLQGLRKNPPPAGRMPQPRQTYLQPVRGAEPTSRP</sequence>
<dbReference type="Proteomes" id="UP000821865">
    <property type="component" value="Chromosome 10"/>
</dbReference>
<proteinExistence type="predicted"/>
<dbReference type="EMBL" id="CM023479">
    <property type="protein sequence ID" value="KAH7974034.1"/>
    <property type="molecule type" value="Genomic_DNA"/>
</dbReference>
<organism evidence="1 2">
    <name type="scientific">Dermacentor silvarum</name>
    <name type="common">Tick</name>
    <dbReference type="NCBI Taxonomy" id="543639"/>
    <lineage>
        <taxon>Eukaryota</taxon>
        <taxon>Metazoa</taxon>
        <taxon>Ecdysozoa</taxon>
        <taxon>Arthropoda</taxon>
        <taxon>Chelicerata</taxon>
        <taxon>Arachnida</taxon>
        <taxon>Acari</taxon>
        <taxon>Parasitiformes</taxon>
        <taxon>Ixodida</taxon>
        <taxon>Ixodoidea</taxon>
        <taxon>Ixodidae</taxon>
        <taxon>Rhipicephalinae</taxon>
        <taxon>Dermacentor</taxon>
    </lineage>
</organism>
<gene>
    <name evidence="1" type="ORF">HPB49_008708</name>
</gene>
<keyword evidence="2" id="KW-1185">Reference proteome</keyword>
<comment type="caution">
    <text evidence="1">The sequence shown here is derived from an EMBL/GenBank/DDBJ whole genome shotgun (WGS) entry which is preliminary data.</text>
</comment>
<protein>
    <submittedName>
        <fullName evidence="1">Uncharacterized protein</fullName>
    </submittedName>
</protein>